<organism evidence="6 7">
    <name type="scientific">Necator americanus</name>
    <name type="common">Human hookworm</name>
    <dbReference type="NCBI Taxonomy" id="51031"/>
    <lineage>
        <taxon>Eukaryota</taxon>
        <taxon>Metazoa</taxon>
        <taxon>Ecdysozoa</taxon>
        <taxon>Nematoda</taxon>
        <taxon>Chromadorea</taxon>
        <taxon>Rhabditida</taxon>
        <taxon>Rhabditina</taxon>
        <taxon>Rhabditomorpha</taxon>
        <taxon>Strongyloidea</taxon>
        <taxon>Ancylostomatidae</taxon>
        <taxon>Bunostominae</taxon>
        <taxon>Necator</taxon>
    </lineage>
</organism>
<dbReference type="PANTHER" id="PTHR23104">
    <property type="entry name" value="MULTIPLE COAGULATION FACTOR DEFICIENCY PROTEIN 2 NEURAL STEM CELL DERIVED NEURONAL SURVIVAL PROTEIN"/>
    <property type="match status" value="1"/>
</dbReference>
<evidence type="ECO:0000256" key="2">
    <source>
        <dbReference type="ARBA" id="ARBA00022737"/>
    </source>
</evidence>
<sequence>MRTGVVVSIAFLSSVCVHRLVGTQHFGGNSEVHDEGHIKQHLEDKINVGTMTEEQQRFHYFSMNDLDKDNRIDGIEIVKALTHSHEKGTDTQKLTRPRRRPGIPVQNDDELIAMVDDVLHDMDLNGDGYIDYAEYLKKRS</sequence>
<evidence type="ECO:0000259" key="5">
    <source>
        <dbReference type="PROSITE" id="PS50222"/>
    </source>
</evidence>
<dbReference type="PROSITE" id="PS50222">
    <property type="entry name" value="EF_HAND_2"/>
    <property type="match status" value="2"/>
</dbReference>
<keyword evidence="1 4" id="KW-0732">Signal</keyword>
<dbReference type="EMBL" id="JAVFWL010000005">
    <property type="protein sequence ID" value="KAK6755215.1"/>
    <property type="molecule type" value="Genomic_DNA"/>
</dbReference>
<protein>
    <recommendedName>
        <fullName evidence="5">EF-hand domain-containing protein</fullName>
    </recommendedName>
</protein>
<dbReference type="InterPro" id="IPR011992">
    <property type="entry name" value="EF-hand-dom_pair"/>
</dbReference>
<feature type="signal peptide" evidence="4">
    <location>
        <begin position="1"/>
        <end position="22"/>
    </location>
</feature>
<evidence type="ECO:0000313" key="6">
    <source>
        <dbReference type="EMBL" id="KAK6755215.1"/>
    </source>
</evidence>
<dbReference type="InterPro" id="IPR052110">
    <property type="entry name" value="MCFD2-like"/>
</dbReference>
<comment type="caution">
    <text evidence="6">The sequence shown here is derived from an EMBL/GenBank/DDBJ whole genome shotgun (WGS) entry which is preliminary data.</text>
</comment>
<dbReference type="Pfam" id="PF13499">
    <property type="entry name" value="EF-hand_7"/>
    <property type="match status" value="1"/>
</dbReference>
<evidence type="ECO:0000313" key="7">
    <source>
        <dbReference type="Proteomes" id="UP001303046"/>
    </source>
</evidence>
<keyword evidence="2" id="KW-0677">Repeat</keyword>
<dbReference type="InterPro" id="IPR002048">
    <property type="entry name" value="EF_hand_dom"/>
</dbReference>
<keyword evidence="7" id="KW-1185">Reference proteome</keyword>
<dbReference type="Gene3D" id="1.10.238.10">
    <property type="entry name" value="EF-hand"/>
    <property type="match status" value="1"/>
</dbReference>
<evidence type="ECO:0000256" key="1">
    <source>
        <dbReference type="ARBA" id="ARBA00022729"/>
    </source>
</evidence>
<dbReference type="PROSITE" id="PS00018">
    <property type="entry name" value="EF_HAND_1"/>
    <property type="match status" value="2"/>
</dbReference>
<dbReference type="SUPFAM" id="SSF47473">
    <property type="entry name" value="EF-hand"/>
    <property type="match status" value="1"/>
</dbReference>
<feature type="chain" id="PRO_5046305969" description="EF-hand domain-containing protein" evidence="4">
    <location>
        <begin position="23"/>
        <end position="140"/>
    </location>
</feature>
<dbReference type="Proteomes" id="UP001303046">
    <property type="component" value="Unassembled WGS sequence"/>
</dbReference>
<proteinExistence type="predicted"/>
<evidence type="ECO:0000256" key="3">
    <source>
        <dbReference type="ARBA" id="ARBA00022837"/>
    </source>
</evidence>
<accession>A0ABR1DXW8</accession>
<dbReference type="InterPro" id="IPR018247">
    <property type="entry name" value="EF_Hand_1_Ca_BS"/>
</dbReference>
<name>A0ABR1DXW8_NECAM</name>
<dbReference type="PANTHER" id="PTHR23104:SF12">
    <property type="entry name" value="EF-HAND DOMAIN-CONTAINING PROTEIN"/>
    <property type="match status" value="1"/>
</dbReference>
<feature type="domain" description="EF-hand" evidence="5">
    <location>
        <begin position="110"/>
        <end position="140"/>
    </location>
</feature>
<gene>
    <name evidence="6" type="primary">Necator_chrV.g18700</name>
    <name evidence="6" type="ORF">RB195_013909</name>
</gene>
<feature type="domain" description="EF-hand" evidence="5">
    <location>
        <begin position="52"/>
        <end position="87"/>
    </location>
</feature>
<evidence type="ECO:0000256" key="4">
    <source>
        <dbReference type="SAM" id="SignalP"/>
    </source>
</evidence>
<keyword evidence="3" id="KW-0106">Calcium</keyword>
<reference evidence="6 7" key="1">
    <citation type="submission" date="2023-08" db="EMBL/GenBank/DDBJ databases">
        <title>A Necator americanus chromosomal reference genome.</title>
        <authorList>
            <person name="Ilik V."/>
            <person name="Petrzelkova K.J."/>
            <person name="Pardy F."/>
            <person name="Fuh T."/>
            <person name="Niatou-Singa F.S."/>
            <person name="Gouil Q."/>
            <person name="Baker L."/>
            <person name="Ritchie M.E."/>
            <person name="Jex A.R."/>
            <person name="Gazzola D."/>
            <person name="Li H."/>
            <person name="Toshio Fujiwara R."/>
            <person name="Zhan B."/>
            <person name="Aroian R.V."/>
            <person name="Pafco B."/>
            <person name="Schwarz E.M."/>
        </authorList>
    </citation>
    <scope>NUCLEOTIDE SEQUENCE [LARGE SCALE GENOMIC DNA]</scope>
    <source>
        <strain evidence="6 7">Aroian</strain>
        <tissue evidence="6">Whole animal</tissue>
    </source>
</reference>